<proteinExistence type="predicted"/>
<dbReference type="EMBL" id="BMJA01000002">
    <property type="protein sequence ID" value="GGA39851.1"/>
    <property type="molecule type" value="Genomic_DNA"/>
</dbReference>
<keyword evidence="1" id="KW-0472">Membrane</keyword>
<gene>
    <name evidence="2" type="ORF">GCM10010981_31380</name>
</gene>
<comment type="caution">
    <text evidence="2">The sequence shown here is derived from an EMBL/GenBank/DDBJ whole genome shotgun (WGS) entry which is preliminary data.</text>
</comment>
<sequence length="233" mass="26840">MDGLAQPTEEALRPFSFKWLEERVAEYAQDADDAVMTPFERYAMIGVVVIGGLSILTNLLLHNQLGLRIMQIDALLQWAFVLAFLMRISYRAWRAYRRQYMDIATELDSFYVRYQHVVDDLRTYPASEVAKHLRYIRDRKASLIYRHALLSGGMEKIGILPLLALLYFQLKDWSFGDWKGLLEHVHLVGCLLLWVLLITYGIAWWVVRAKGRLDVYEALLTEAGVLEAEDGGA</sequence>
<feature type="transmembrane region" description="Helical" evidence="1">
    <location>
        <begin position="42"/>
        <end position="62"/>
    </location>
</feature>
<feature type="transmembrane region" description="Helical" evidence="1">
    <location>
        <begin position="74"/>
        <end position="93"/>
    </location>
</feature>
<reference evidence="3" key="1">
    <citation type="journal article" date="2019" name="Int. J. Syst. Evol. Microbiol.">
        <title>The Global Catalogue of Microorganisms (GCM) 10K type strain sequencing project: providing services to taxonomists for standard genome sequencing and annotation.</title>
        <authorList>
            <consortium name="The Broad Institute Genomics Platform"/>
            <consortium name="The Broad Institute Genome Sequencing Center for Infectious Disease"/>
            <person name="Wu L."/>
            <person name="Ma J."/>
        </authorList>
    </citation>
    <scope>NUCLEOTIDE SEQUENCE [LARGE SCALE GENOMIC DNA]</scope>
    <source>
        <strain evidence="3">CGMCC 1.15439</strain>
    </source>
</reference>
<accession>A0ABQ1GAN1</accession>
<evidence type="ECO:0000313" key="2">
    <source>
        <dbReference type="EMBL" id="GGA39851.1"/>
    </source>
</evidence>
<evidence type="ECO:0000313" key="3">
    <source>
        <dbReference type="Proteomes" id="UP000620046"/>
    </source>
</evidence>
<feature type="transmembrane region" description="Helical" evidence="1">
    <location>
        <begin position="143"/>
        <end position="166"/>
    </location>
</feature>
<keyword evidence="3" id="KW-1185">Reference proteome</keyword>
<keyword evidence="1" id="KW-0812">Transmembrane</keyword>
<evidence type="ECO:0000256" key="1">
    <source>
        <dbReference type="SAM" id="Phobius"/>
    </source>
</evidence>
<keyword evidence="1" id="KW-1133">Transmembrane helix</keyword>
<dbReference type="RefSeq" id="WP_188795277.1">
    <property type="nucleotide sequence ID" value="NZ_BMJA01000002.1"/>
</dbReference>
<protein>
    <submittedName>
        <fullName evidence="2">Uncharacterized protein</fullName>
    </submittedName>
</protein>
<dbReference type="Proteomes" id="UP000620046">
    <property type="component" value="Unassembled WGS sequence"/>
</dbReference>
<name>A0ABQ1GAN1_9GAMM</name>
<feature type="transmembrane region" description="Helical" evidence="1">
    <location>
        <begin position="186"/>
        <end position="207"/>
    </location>
</feature>
<organism evidence="2 3">
    <name type="scientific">Dyella nitratireducens</name>
    <dbReference type="NCBI Taxonomy" id="1849580"/>
    <lineage>
        <taxon>Bacteria</taxon>
        <taxon>Pseudomonadati</taxon>
        <taxon>Pseudomonadota</taxon>
        <taxon>Gammaproteobacteria</taxon>
        <taxon>Lysobacterales</taxon>
        <taxon>Rhodanobacteraceae</taxon>
        <taxon>Dyella</taxon>
    </lineage>
</organism>